<dbReference type="AlphaFoldDB" id="A0A3N4YT42"/>
<comment type="caution">
    <text evidence="2">The sequence shown here is derived from an EMBL/GenBank/DDBJ whole genome shotgun (WGS) entry which is preliminary data.</text>
</comment>
<reference evidence="2 3" key="1">
    <citation type="submission" date="2018-11" db="EMBL/GenBank/DDBJ databases">
        <title>Sequencing the genomes of 1000 actinobacteria strains.</title>
        <authorList>
            <person name="Klenk H.-P."/>
        </authorList>
    </citation>
    <scope>NUCLEOTIDE SEQUENCE [LARGE SCALE GENOMIC DNA]</scope>
    <source>
        <strain evidence="2 3">DSM 15700</strain>
    </source>
</reference>
<dbReference type="EMBL" id="RKQZ01000001">
    <property type="protein sequence ID" value="RPF22544.1"/>
    <property type="molecule type" value="Genomic_DNA"/>
</dbReference>
<organism evidence="2 3">
    <name type="scientific">Myceligenerans xiligouense</name>
    <dbReference type="NCBI Taxonomy" id="253184"/>
    <lineage>
        <taxon>Bacteria</taxon>
        <taxon>Bacillati</taxon>
        <taxon>Actinomycetota</taxon>
        <taxon>Actinomycetes</taxon>
        <taxon>Micrococcales</taxon>
        <taxon>Promicromonosporaceae</taxon>
        <taxon>Myceligenerans</taxon>
    </lineage>
</organism>
<keyword evidence="1" id="KW-0812">Transmembrane</keyword>
<dbReference type="Proteomes" id="UP000280501">
    <property type="component" value="Unassembled WGS sequence"/>
</dbReference>
<accession>A0A3N4YT42</accession>
<sequence>MSAWWLRRYGRAEMAVDIGPSEVKPVYYAPPHHMWGRGAMGAKPQNRHGLLTLTAFIATFLVAVTVTLFVILPAIVFLPVVGP</sequence>
<evidence type="ECO:0000313" key="3">
    <source>
        <dbReference type="Proteomes" id="UP000280501"/>
    </source>
</evidence>
<gene>
    <name evidence="2" type="ORF">EDD34_3210</name>
</gene>
<protein>
    <submittedName>
        <fullName evidence="2">Uncharacterized protein</fullName>
    </submittedName>
</protein>
<keyword evidence="3" id="KW-1185">Reference proteome</keyword>
<keyword evidence="1" id="KW-0472">Membrane</keyword>
<feature type="transmembrane region" description="Helical" evidence="1">
    <location>
        <begin position="50"/>
        <end position="78"/>
    </location>
</feature>
<proteinExistence type="predicted"/>
<evidence type="ECO:0000256" key="1">
    <source>
        <dbReference type="SAM" id="Phobius"/>
    </source>
</evidence>
<evidence type="ECO:0000313" key="2">
    <source>
        <dbReference type="EMBL" id="RPF22544.1"/>
    </source>
</evidence>
<name>A0A3N4YT42_9MICO</name>
<keyword evidence="1" id="KW-1133">Transmembrane helix</keyword>